<evidence type="ECO:0000259" key="7">
    <source>
        <dbReference type="PROSITE" id="PS50811"/>
    </source>
</evidence>
<dbReference type="Proteomes" id="UP001497522">
    <property type="component" value="Chromosome 16"/>
</dbReference>
<gene>
    <name evidence="8" type="ORF">CSSPJE1EN2_LOCUS9207</name>
</gene>
<sequence length="506" mass="54921">MEESHHELGLHFQDVCNTSPDSASTYSCLRRQSSSQLMGSSAAAGTETKPVEEEDTSCSACHELLVTRSSSTARPAKMSSTHELLQSSRPILNPARPPRLGLRSVRNPGSSSSARMHSVVKTEEYSSSSNGSQNFSTTTAAGAAAAIRSQHPLLTRRRNSSSSMTRLESQLPRRSSSGTSPIHGATAAVHGTDEDQCRRSTKQQQQKKRTVLVSLVGNNGGGRSSNEAHDLWAWRKYGQKPIKGSPFPRGYYRCSSNKGCLARKQVERSCNDPSMLIVSYTAEHNHPQPSHRNLLAGCTRVTSSGKEAKASAQSCSSTTLEKRISPDRATELKSDSKEPATVQCHDHSNHELRGQQWEGFTNGVNHESQPDDIVSIHNDKLFAAIPSSYSTSCTPYGIESSSQELHETPIVNVVSLGKLQQIAIVQSYVESHDHLMLESLSGSSVKDEDFFAELEELPDSSSMTSFACGSFLEDPSDEGVVGITVVDPYNLFSWSSISSLESKAAI</sequence>
<dbReference type="InterPro" id="IPR003657">
    <property type="entry name" value="WRKY_dom"/>
</dbReference>
<evidence type="ECO:0000256" key="1">
    <source>
        <dbReference type="ARBA" id="ARBA00004123"/>
    </source>
</evidence>
<feature type="compositionally biased region" description="Low complexity" evidence="6">
    <location>
        <begin position="126"/>
        <end position="146"/>
    </location>
</feature>
<evidence type="ECO:0000313" key="9">
    <source>
        <dbReference type="Proteomes" id="UP001497522"/>
    </source>
</evidence>
<keyword evidence="9" id="KW-1185">Reference proteome</keyword>
<dbReference type="EMBL" id="OZ023717">
    <property type="protein sequence ID" value="CAK9866212.1"/>
    <property type="molecule type" value="Genomic_DNA"/>
</dbReference>
<dbReference type="Pfam" id="PF03106">
    <property type="entry name" value="WRKY"/>
    <property type="match status" value="1"/>
</dbReference>
<organism evidence="8 9">
    <name type="scientific">Sphagnum jensenii</name>
    <dbReference type="NCBI Taxonomy" id="128206"/>
    <lineage>
        <taxon>Eukaryota</taxon>
        <taxon>Viridiplantae</taxon>
        <taxon>Streptophyta</taxon>
        <taxon>Embryophyta</taxon>
        <taxon>Bryophyta</taxon>
        <taxon>Sphagnophytina</taxon>
        <taxon>Sphagnopsida</taxon>
        <taxon>Sphagnales</taxon>
        <taxon>Sphagnaceae</taxon>
        <taxon>Sphagnum</taxon>
    </lineage>
</organism>
<dbReference type="InterPro" id="IPR044810">
    <property type="entry name" value="WRKY_plant"/>
</dbReference>
<keyword evidence="5" id="KW-0539">Nucleus</keyword>
<keyword evidence="2" id="KW-0805">Transcription regulation</keyword>
<keyword evidence="4" id="KW-0804">Transcription</keyword>
<feature type="domain" description="WRKY" evidence="7">
    <location>
        <begin position="223"/>
        <end position="289"/>
    </location>
</feature>
<dbReference type="PANTHER" id="PTHR32096">
    <property type="entry name" value="WRKY TRANSCRIPTION FACTOR 30-RELATED-RELATED"/>
    <property type="match status" value="1"/>
</dbReference>
<dbReference type="Gene3D" id="2.20.25.80">
    <property type="entry name" value="WRKY domain"/>
    <property type="match status" value="1"/>
</dbReference>
<evidence type="ECO:0000256" key="6">
    <source>
        <dbReference type="SAM" id="MobiDB-lite"/>
    </source>
</evidence>
<dbReference type="PROSITE" id="PS50811">
    <property type="entry name" value="WRKY"/>
    <property type="match status" value="1"/>
</dbReference>
<feature type="region of interest" description="Disordered" evidence="6">
    <location>
        <begin position="311"/>
        <end position="339"/>
    </location>
</feature>
<feature type="compositionally biased region" description="Basic residues" evidence="6">
    <location>
        <begin position="199"/>
        <end position="208"/>
    </location>
</feature>
<evidence type="ECO:0000256" key="3">
    <source>
        <dbReference type="ARBA" id="ARBA00023125"/>
    </source>
</evidence>
<evidence type="ECO:0000256" key="4">
    <source>
        <dbReference type="ARBA" id="ARBA00023163"/>
    </source>
</evidence>
<feature type="compositionally biased region" description="Basic and acidic residues" evidence="6">
    <location>
        <begin position="320"/>
        <end position="339"/>
    </location>
</feature>
<dbReference type="PANTHER" id="PTHR32096:SF18">
    <property type="entry name" value="DISEASE RESISTANCE PROTEIN RRS1B-RELATED"/>
    <property type="match status" value="1"/>
</dbReference>
<proteinExistence type="predicted"/>
<keyword evidence="3" id="KW-0238">DNA-binding</keyword>
<dbReference type="SUPFAM" id="SSF118290">
    <property type="entry name" value="WRKY DNA-binding domain"/>
    <property type="match status" value="1"/>
</dbReference>
<dbReference type="InterPro" id="IPR036576">
    <property type="entry name" value="WRKY_dom_sf"/>
</dbReference>
<feature type="region of interest" description="Disordered" evidence="6">
    <location>
        <begin position="34"/>
        <end position="55"/>
    </location>
</feature>
<reference evidence="8" key="1">
    <citation type="submission" date="2024-03" db="EMBL/GenBank/DDBJ databases">
        <authorList>
            <consortium name="ELIXIR-Norway"/>
            <consortium name="Elixir Norway"/>
        </authorList>
    </citation>
    <scope>NUCLEOTIDE SEQUENCE</scope>
</reference>
<dbReference type="SMART" id="SM00774">
    <property type="entry name" value="WRKY"/>
    <property type="match status" value="1"/>
</dbReference>
<accession>A0ABP1AUF0</accession>
<evidence type="ECO:0000313" key="8">
    <source>
        <dbReference type="EMBL" id="CAK9866212.1"/>
    </source>
</evidence>
<comment type="subcellular location">
    <subcellularLocation>
        <location evidence="1">Nucleus</location>
    </subcellularLocation>
</comment>
<name>A0ABP1AUF0_9BRYO</name>
<evidence type="ECO:0000256" key="2">
    <source>
        <dbReference type="ARBA" id="ARBA00023015"/>
    </source>
</evidence>
<feature type="compositionally biased region" description="Polar residues" evidence="6">
    <location>
        <begin position="70"/>
        <end position="90"/>
    </location>
</feature>
<evidence type="ECO:0000256" key="5">
    <source>
        <dbReference type="ARBA" id="ARBA00023242"/>
    </source>
</evidence>
<feature type="region of interest" description="Disordered" evidence="6">
    <location>
        <begin position="70"/>
        <end position="208"/>
    </location>
</feature>
<protein>
    <recommendedName>
        <fullName evidence="7">WRKY domain-containing protein</fullName>
    </recommendedName>
</protein>